<comment type="similarity">
    <text evidence="5">Belongs to the DEAD box helicase family. DEAH subfamily. PRP16 sub-subfamily.</text>
</comment>
<evidence type="ECO:0000256" key="1">
    <source>
        <dbReference type="ARBA" id="ARBA00022741"/>
    </source>
</evidence>
<dbReference type="Proteomes" id="UP000279236">
    <property type="component" value="Unassembled WGS sequence"/>
</dbReference>
<dbReference type="CDD" id="cd17917">
    <property type="entry name" value="DEXHc_RHA-like"/>
    <property type="match status" value="1"/>
</dbReference>
<proteinExistence type="inferred from homology"/>
<name>A0A427XXG7_9TREE</name>
<keyword evidence="3 9" id="KW-0347">Helicase</keyword>
<keyword evidence="2" id="KW-0378">Hydrolase</keyword>
<dbReference type="GeneID" id="39591716"/>
<gene>
    <name evidence="9" type="primary">DHR2_3</name>
    <name evidence="9" type="ORF">EHS24_007173</name>
</gene>
<organism evidence="9 10">
    <name type="scientific">Apiotrichum porosum</name>
    <dbReference type="NCBI Taxonomy" id="105984"/>
    <lineage>
        <taxon>Eukaryota</taxon>
        <taxon>Fungi</taxon>
        <taxon>Dikarya</taxon>
        <taxon>Basidiomycota</taxon>
        <taxon>Agaricomycotina</taxon>
        <taxon>Tremellomycetes</taxon>
        <taxon>Trichosporonales</taxon>
        <taxon>Trichosporonaceae</taxon>
        <taxon>Apiotrichum</taxon>
    </lineage>
</organism>
<dbReference type="PROSITE" id="PS51194">
    <property type="entry name" value="HELICASE_CTER"/>
    <property type="match status" value="1"/>
</dbReference>
<feature type="region of interest" description="Disordered" evidence="6">
    <location>
        <begin position="1"/>
        <end position="68"/>
    </location>
</feature>
<evidence type="ECO:0000313" key="9">
    <source>
        <dbReference type="EMBL" id="RSH83487.1"/>
    </source>
</evidence>
<dbReference type="CDD" id="cd18791">
    <property type="entry name" value="SF2_C_RHA"/>
    <property type="match status" value="1"/>
</dbReference>
<evidence type="ECO:0000256" key="2">
    <source>
        <dbReference type="ARBA" id="ARBA00022801"/>
    </source>
</evidence>
<accession>A0A427XXG7</accession>
<feature type="region of interest" description="Disordered" evidence="6">
    <location>
        <begin position="318"/>
        <end position="346"/>
    </location>
</feature>
<feature type="domain" description="Helicase C-terminal" evidence="8">
    <location>
        <begin position="598"/>
        <end position="796"/>
    </location>
</feature>
<dbReference type="RefSeq" id="XP_028477439.1">
    <property type="nucleotide sequence ID" value="XM_028622547.1"/>
</dbReference>
<sequence length="1067" mass="117123">MLLSPNKPFQPEHTPGAASSSSAISFRSDQPRRPSQPARPLPPFSLVPSSSFVRPQDMQRTVTTQPGTATAADPIIHWDQFDGRPLAGYVKTAAGSKALSTLSVVVSGVYPIGSTDKEAGFFPAYRDFQELDEAENPPFYGSTVSRSLVPALKDSTYVLKHVRRAKVAASLPYIPCVLVVDGKPWVGSAFVYSEKNVPAIVRNAKANYRLEANTSFAHRSVSRLVVADPSPFALLNVCPAPDSVSGMDAIKYATSAQRYHSLGIDLLVDLLQCQTGWSRPVACYGLGMEQNDEEKQKDDDPLQAEVFNIRSPPVLFPPLKRARPAAHDQEDIELEDEDEDPLPVDPDAQSQINVADIRQRMLAGDCPWTGQPRSERYLSEIDKSLSLPLWSKVDKFAAARTNVVVVDSGTGSGKSTQLPLLLLHALHASGMSTAKIAMTQPRRIAATEVAKRTGTLLDSPLGSGELVSLMMRGKKVNVNAPLVLMADGLLLQLLKTNPNLEGYDVVIVDEVHEQSPNLCILLGHLHRVLGMRPDLKVVLMSATGRNDVFMAHFAGFSPELVDLPAQKKSISEHYLQCDAVDWVDTAAQVVCHILHDGDLLASIDSTDGDILVFCATEAHIHQLFDTLNDHLDVAMLNVNLHKLYRAQDMAEQERVMADEYVDPVDGKVTTEPTATNVRRRKVIISTNVAETSLTFPHLDFVVDCGEHNVSRYLAEDGSVEMLRVPCSKSSMTQRKGRVGRMRPGYYIGLFTEVYCNVNIPDHDEEAPITMCDLSPILLNFLNTLPGGLVRDFRSLMYRAAACLDVLGFVKDGPNGIALTEDGKLAAELGLSPPLARMFLDAATSDYPHAVLVLIAVIERNELIRPVVAEAKALLSHPASDHLTELNLWNMWDEYRRRRLDHAFAYKASIHWEACKSIQLRVAELLDLWKRVLKTEPPSPCAPRDGWTTAMTKALFQGYRGNLAVQVNVGTVHRPAFVYRNVNEAINSGAEGLDLHLGHTCVLKPMLPKYLVYSSLSYRPGERKTYIENATVTDASVAGWCIGTGMTPIPQARQHDPDPASTPTGAST</sequence>
<evidence type="ECO:0000259" key="7">
    <source>
        <dbReference type="PROSITE" id="PS51192"/>
    </source>
</evidence>
<evidence type="ECO:0000256" key="6">
    <source>
        <dbReference type="SAM" id="MobiDB-lite"/>
    </source>
</evidence>
<protein>
    <submittedName>
        <fullName evidence="9">Putative ATP-dependent RNA helicase dhr2</fullName>
    </submittedName>
</protein>
<evidence type="ECO:0000256" key="3">
    <source>
        <dbReference type="ARBA" id="ARBA00022806"/>
    </source>
</evidence>
<evidence type="ECO:0000313" key="10">
    <source>
        <dbReference type="Proteomes" id="UP000279236"/>
    </source>
</evidence>
<dbReference type="Pfam" id="PF00270">
    <property type="entry name" value="DEAD"/>
    <property type="match status" value="1"/>
</dbReference>
<dbReference type="GO" id="GO:0005524">
    <property type="term" value="F:ATP binding"/>
    <property type="evidence" value="ECO:0007669"/>
    <property type="project" value="UniProtKB-KW"/>
</dbReference>
<dbReference type="PANTHER" id="PTHR18934">
    <property type="entry name" value="ATP-DEPENDENT RNA HELICASE"/>
    <property type="match status" value="1"/>
</dbReference>
<feature type="domain" description="Helicase ATP-binding" evidence="7">
    <location>
        <begin position="395"/>
        <end position="562"/>
    </location>
</feature>
<feature type="compositionally biased region" description="Polar residues" evidence="6">
    <location>
        <begin position="58"/>
        <end position="68"/>
    </location>
</feature>
<comment type="caution">
    <text evidence="9">The sequence shown here is derived from an EMBL/GenBank/DDBJ whole genome shotgun (WGS) entry which is preliminary data.</text>
</comment>
<dbReference type="InterPro" id="IPR011545">
    <property type="entry name" value="DEAD/DEAH_box_helicase_dom"/>
</dbReference>
<dbReference type="GO" id="GO:0004386">
    <property type="term" value="F:helicase activity"/>
    <property type="evidence" value="ECO:0007669"/>
    <property type="project" value="UniProtKB-KW"/>
</dbReference>
<dbReference type="SMART" id="SM00847">
    <property type="entry name" value="HA2"/>
    <property type="match status" value="1"/>
</dbReference>
<dbReference type="Gene3D" id="3.40.50.300">
    <property type="entry name" value="P-loop containing nucleotide triphosphate hydrolases"/>
    <property type="match status" value="2"/>
</dbReference>
<dbReference type="STRING" id="105984.A0A427XXG7"/>
<dbReference type="GO" id="GO:0003723">
    <property type="term" value="F:RNA binding"/>
    <property type="evidence" value="ECO:0007669"/>
    <property type="project" value="TreeGrafter"/>
</dbReference>
<keyword evidence="10" id="KW-1185">Reference proteome</keyword>
<dbReference type="SMART" id="SM00490">
    <property type="entry name" value="HELICc"/>
    <property type="match status" value="1"/>
</dbReference>
<feature type="region of interest" description="Disordered" evidence="6">
    <location>
        <begin position="1047"/>
        <end position="1067"/>
    </location>
</feature>
<keyword evidence="1" id="KW-0547">Nucleotide-binding</keyword>
<dbReference type="SMART" id="SM00487">
    <property type="entry name" value="DEXDc"/>
    <property type="match status" value="1"/>
</dbReference>
<dbReference type="PROSITE" id="PS51192">
    <property type="entry name" value="HELICASE_ATP_BIND_1"/>
    <property type="match status" value="1"/>
</dbReference>
<evidence type="ECO:0000256" key="4">
    <source>
        <dbReference type="ARBA" id="ARBA00022840"/>
    </source>
</evidence>
<dbReference type="OrthoDB" id="2596577at2759"/>
<dbReference type="PANTHER" id="PTHR18934:SF91">
    <property type="entry name" value="PRE-MRNA-SPLICING FACTOR ATP-DEPENDENT RNA HELICASE PRP16"/>
    <property type="match status" value="1"/>
</dbReference>
<evidence type="ECO:0000259" key="8">
    <source>
        <dbReference type="PROSITE" id="PS51194"/>
    </source>
</evidence>
<dbReference type="GO" id="GO:0016787">
    <property type="term" value="F:hydrolase activity"/>
    <property type="evidence" value="ECO:0007669"/>
    <property type="project" value="UniProtKB-KW"/>
</dbReference>
<feature type="compositionally biased region" description="Acidic residues" evidence="6">
    <location>
        <begin position="330"/>
        <end position="342"/>
    </location>
</feature>
<reference evidence="9 10" key="1">
    <citation type="submission" date="2018-11" db="EMBL/GenBank/DDBJ databases">
        <title>Genome sequence of Apiotrichum porosum DSM 27194.</title>
        <authorList>
            <person name="Aliyu H."/>
            <person name="Gorte O."/>
            <person name="Ochsenreither K."/>
        </authorList>
    </citation>
    <scope>NUCLEOTIDE SEQUENCE [LARGE SCALE GENOMIC DNA]</scope>
    <source>
        <strain evidence="9 10">DSM 27194</strain>
    </source>
</reference>
<dbReference type="SUPFAM" id="SSF52540">
    <property type="entry name" value="P-loop containing nucleoside triphosphate hydrolases"/>
    <property type="match status" value="1"/>
</dbReference>
<dbReference type="EMBL" id="RSCE01000004">
    <property type="protein sequence ID" value="RSH83487.1"/>
    <property type="molecule type" value="Genomic_DNA"/>
</dbReference>
<keyword evidence="4" id="KW-0067">ATP-binding</keyword>
<dbReference type="InterPro" id="IPR001650">
    <property type="entry name" value="Helicase_C-like"/>
</dbReference>
<evidence type="ECO:0000256" key="5">
    <source>
        <dbReference type="ARBA" id="ARBA00038040"/>
    </source>
</evidence>
<dbReference type="AlphaFoldDB" id="A0A427XXG7"/>
<feature type="compositionally biased region" description="Low complexity" evidence="6">
    <location>
        <begin position="46"/>
        <end position="55"/>
    </location>
</feature>
<dbReference type="Pfam" id="PF00271">
    <property type="entry name" value="Helicase_C"/>
    <property type="match status" value="1"/>
</dbReference>
<dbReference type="InterPro" id="IPR007502">
    <property type="entry name" value="Helicase-assoc_dom"/>
</dbReference>
<dbReference type="InterPro" id="IPR027417">
    <property type="entry name" value="P-loop_NTPase"/>
</dbReference>
<dbReference type="InterPro" id="IPR014001">
    <property type="entry name" value="Helicase_ATP-bd"/>
</dbReference>